<dbReference type="Proteomes" id="UP000239757">
    <property type="component" value="Unassembled WGS sequence"/>
</dbReference>
<dbReference type="InterPro" id="IPR045034">
    <property type="entry name" value="O-acyltransferase_WSD1-like"/>
</dbReference>
<accession>A0A2P5XVH8</accession>
<feature type="domain" description="Dynamin GTPase" evidence="1">
    <location>
        <begin position="1"/>
        <end position="207"/>
    </location>
</feature>
<evidence type="ECO:0000313" key="2">
    <source>
        <dbReference type="EMBL" id="PPS07362.1"/>
    </source>
</evidence>
<dbReference type="SUPFAM" id="SSF52540">
    <property type="entry name" value="P-loop containing nucleoside triphosphate hydrolases"/>
    <property type="match status" value="2"/>
</dbReference>
<dbReference type="CDD" id="cd08771">
    <property type="entry name" value="DLP_1"/>
    <property type="match status" value="1"/>
</dbReference>
<dbReference type="SMART" id="SM00053">
    <property type="entry name" value="DYNc"/>
    <property type="match status" value="1"/>
</dbReference>
<dbReference type="GO" id="GO:0003924">
    <property type="term" value="F:GTPase activity"/>
    <property type="evidence" value="ECO:0007669"/>
    <property type="project" value="InterPro"/>
</dbReference>
<reference evidence="2 3" key="1">
    <citation type="submission" date="2015-01" db="EMBL/GenBank/DDBJ databases">
        <title>Genome of allotetraploid Gossypium barbadense reveals genomic plasticity and fiber elongation in cotton evolution.</title>
        <authorList>
            <person name="Chen X."/>
            <person name="Liu X."/>
            <person name="Zhao B."/>
            <person name="Zheng H."/>
            <person name="Hu Y."/>
            <person name="Lu G."/>
            <person name="Yang C."/>
            <person name="Chen J."/>
            <person name="Shan C."/>
            <person name="Zhang L."/>
            <person name="Zhou Y."/>
            <person name="Wang L."/>
            <person name="Guo W."/>
            <person name="Bai Y."/>
            <person name="Ruan J."/>
            <person name="Shangguan X."/>
            <person name="Mao Y."/>
            <person name="Jiang J."/>
            <person name="Zhu Y."/>
            <person name="Lei J."/>
            <person name="Kang H."/>
            <person name="Chen S."/>
            <person name="He X."/>
            <person name="Wang R."/>
            <person name="Wang Y."/>
            <person name="Chen J."/>
            <person name="Wang L."/>
            <person name="Yu S."/>
            <person name="Wang B."/>
            <person name="Wei J."/>
            <person name="Song S."/>
            <person name="Lu X."/>
            <person name="Gao Z."/>
            <person name="Gu W."/>
            <person name="Deng X."/>
            <person name="Ma D."/>
            <person name="Wang S."/>
            <person name="Liang W."/>
            <person name="Fang L."/>
            <person name="Cai C."/>
            <person name="Zhu X."/>
            <person name="Zhou B."/>
            <person name="Zhang Y."/>
            <person name="Chen Z."/>
            <person name="Xu S."/>
            <person name="Zhu R."/>
            <person name="Wang S."/>
            <person name="Zhang T."/>
            <person name="Zhao G."/>
        </authorList>
    </citation>
    <scope>NUCLEOTIDE SEQUENCE [LARGE SCALE GENOMIC DNA]</scope>
    <source>
        <strain evidence="3">cv. Xinhai21</strain>
        <tissue evidence="2">Leaf</tissue>
    </source>
</reference>
<gene>
    <name evidence="2" type="ORF">GOBAR_AA13287</name>
</gene>
<dbReference type="GO" id="GO:0019432">
    <property type="term" value="P:triglyceride biosynthetic process"/>
    <property type="evidence" value="ECO:0007669"/>
    <property type="project" value="TreeGrafter"/>
</dbReference>
<dbReference type="InterPro" id="IPR045063">
    <property type="entry name" value="Dynamin_N"/>
</dbReference>
<protein>
    <recommendedName>
        <fullName evidence="1">Dynamin GTPase domain-containing protein</fullName>
    </recommendedName>
</protein>
<dbReference type="GO" id="GO:0004144">
    <property type="term" value="F:diacylglycerol O-acyltransferase activity"/>
    <property type="evidence" value="ECO:0007669"/>
    <property type="project" value="UniProtKB-EC"/>
</dbReference>
<dbReference type="InterPro" id="IPR009721">
    <property type="entry name" value="O-acyltransferase_WSD1_C"/>
</dbReference>
<dbReference type="GO" id="GO:0005789">
    <property type="term" value="C:endoplasmic reticulum membrane"/>
    <property type="evidence" value="ECO:0007669"/>
    <property type="project" value="UniProtKB-SubCell"/>
</dbReference>
<name>A0A2P5XVH8_GOSBA</name>
<dbReference type="Gene3D" id="3.40.50.300">
    <property type="entry name" value="P-loop containing nucleotide triphosphate hydrolases"/>
    <property type="match status" value="3"/>
</dbReference>
<dbReference type="Gene3D" id="1.20.120.1240">
    <property type="entry name" value="Dynamin, middle domain"/>
    <property type="match status" value="1"/>
</dbReference>
<proteinExistence type="predicted"/>
<dbReference type="PANTHER" id="PTHR31650">
    <property type="entry name" value="O-ACYLTRANSFERASE (WSD1-LIKE) FAMILY PROTEIN"/>
    <property type="match status" value="1"/>
</dbReference>
<sequence length="883" mass="99578">MDVEFWKVISAGKCCWKRFFTSWRAVRQEISDETDRETGRSKQISSVPIHLSIFSPNVVNLTLIDLPGLTKVAIGECLTFCKFIVTRRPLVLQLHRIDDGKEYAEFMHLPKKRFTDFGQSETIVQDIESMVRSFIEKPNCIILAISPANQDLATSDAIKIAREVDPKVHAILKGIVQKAIAETTELKQYPTLRVEVGNAAFESLERMREESKRATLQLVDMECGYLTVEFFRKLPQDVEKGGNPTHSLFDRYNDSYLRRVEGKSYKLQFPWVGVVNRSQADINKSVDMIAARRREREYFQSSPEYSHLAHRMGSEHLGKMLSKHLETVIKSRIPGLQSLINKTIIELEGELTKLGKPIAADAGGKLYTTMEICRAFDQNFKEHLDGVRAGGEKIYGVFDNQLPAALKRLQFDKHLSIENVRKLITEADGYQPHLIAPEQGYRRLIESCLVTIRGPAEAAVDGIMGCKTRIYPDVVKANLGHTLLRHPRFSSLQVMDERNKGGMKWVRTQVDLEKHVIVPKLDPNIYSPEKFLEDYIYNLSKTSIDESQPLWDLHLLNLRTSESEAVGVFRIHHSLGDGTSLMSLLLACTRQMNDPLALPTVFLNTVVDVFMFTATTLFLKDTQNPLKGPPGVEFTPRRIVYRTVSLDDIKLVKNAMNTTINDVALGITQAGLSRYINRIYGGNNKAEGAIEIDNLPNKIRLRSTLLINIRPSAGIQALADMMEKDGEAKWGNWIGYVLLPFTIARRDDPLDYVRDAKATIDRKKRSLEAIFTFSISELALKLFGVKTASALSHRILSHTTMCFSNLVGPLEEIGFYGHPMAFLAPSSYGQPHALMINFQSYMDKMTIVVSADEGTVPNPHQLCDDIVESLRLIKHAVVTKGLA</sequence>
<dbReference type="GO" id="GO:0005525">
    <property type="term" value="F:GTP binding"/>
    <property type="evidence" value="ECO:0007669"/>
    <property type="project" value="InterPro"/>
</dbReference>
<dbReference type="Pfam" id="PF06974">
    <property type="entry name" value="WS_DGAT_C"/>
    <property type="match status" value="1"/>
</dbReference>
<dbReference type="GO" id="GO:0005886">
    <property type="term" value="C:plasma membrane"/>
    <property type="evidence" value="ECO:0007669"/>
    <property type="project" value="UniProtKB-SubCell"/>
</dbReference>
<evidence type="ECO:0000313" key="3">
    <source>
        <dbReference type="Proteomes" id="UP000239757"/>
    </source>
</evidence>
<dbReference type="GO" id="GO:0047196">
    <property type="term" value="F:long-chain-alcohol O-fatty-acyltransferase activity"/>
    <property type="evidence" value="ECO:0007669"/>
    <property type="project" value="UniProtKB-EC"/>
</dbReference>
<dbReference type="SUPFAM" id="SSF52777">
    <property type="entry name" value="CoA-dependent acyltransferases"/>
    <property type="match status" value="1"/>
</dbReference>
<dbReference type="InterPro" id="IPR027417">
    <property type="entry name" value="P-loop_NTPase"/>
</dbReference>
<dbReference type="OrthoDB" id="619536at2759"/>
<dbReference type="PANTHER" id="PTHR31650:SF74">
    <property type="entry name" value="O-ACYLTRANSFERASE WSD1-LIKE"/>
    <property type="match status" value="1"/>
</dbReference>
<organism evidence="2 3">
    <name type="scientific">Gossypium barbadense</name>
    <name type="common">Sea Island cotton</name>
    <name type="synonym">Hibiscus barbadensis</name>
    <dbReference type="NCBI Taxonomy" id="3634"/>
    <lineage>
        <taxon>Eukaryota</taxon>
        <taxon>Viridiplantae</taxon>
        <taxon>Streptophyta</taxon>
        <taxon>Embryophyta</taxon>
        <taxon>Tracheophyta</taxon>
        <taxon>Spermatophyta</taxon>
        <taxon>Magnoliopsida</taxon>
        <taxon>eudicotyledons</taxon>
        <taxon>Gunneridae</taxon>
        <taxon>Pentapetalae</taxon>
        <taxon>rosids</taxon>
        <taxon>malvids</taxon>
        <taxon>Malvales</taxon>
        <taxon>Malvaceae</taxon>
        <taxon>Malvoideae</taxon>
        <taxon>Gossypium</taxon>
    </lineage>
</organism>
<dbReference type="AlphaFoldDB" id="A0A2P5XVH8"/>
<dbReference type="EMBL" id="KZ664150">
    <property type="protein sequence ID" value="PPS07362.1"/>
    <property type="molecule type" value="Genomic_DNA"/>
</dbReference>
<dbReference type="InterPro" id="IPR001401">
    <property type="entry name" value="Dynamin_GTPase"/>
</dbReference>
<dbReference type="Pfam" id="PF00350">
    <property type="entry name" value="Dynamin_N"/>
    <property type="match status" value="1"/>
</dbReference>
<evidence type="ECO:0000259" key="1">
    <source>
        <dbReference type="SMART" id="SM00053"/>
    </source>
</evidence>
<dbReference type="Pfam" id="PF01031">
    <property type="entry name" value="Dynamin_M"/>
    <property type="match status" value="1"/>
</dbReference>
<dbReference type="InterPro" id="IPR000375">
    <property type="entry name" value="Dynamin_stalk"/>
</dbReference>